<dbReference type="EC" id="1.17.1.8" evidence="9 12"/>
<dbReference type="GO" id="GO:0051287">
    <property type="term" value="F:NAD binding"/>
    <property type="evidence" value="ECO:0007669"/>
    <property type="project" value="UniProtKB-UniRule"/>
</dbReference>
<feature type="binding site" evidence="12">
    <location>
        <begin position="151"/>
        <end position="152"/>
    </location>
    <ligand>
        <name>(S)-2,3,4,5-tetrahydrodipicolinate</name>
        <dbReference type="ChEBI" id="CHEBI:16845"/>
    </ligand>
</feature>
<dbReference type="RefSeq" id="WP_354695488.1">
    <property type="nucleotide sequence ID" value="NZ_JAZHOG010000007.1"/>
</dbReference>
<comment type="subcellular location">
    <subcellularLocation>
        <location evidence="12">Cytoplasm</location>
    </subcellularLocation>
</comment>
<sequence length="236" mass="24929">MIRAILHGGGRMAESIHGVATSRGVEVVAVVSLQRPGWLQDAVYADALDTLDVDADVMIDFSLPAGTVAAADWCAGNGMPFVSGVTGLDEAAFAALDRAAGQVPVLWAPNMSVGVNLLESLCRTVAAALDDQVPVSIHDVHHRHKKDAPSGTALALGRAIEASRGEDAPPVRYTDDREGEVVGRHVIRFDMDGEVLELTHDALDRGIFASGAADAACWLCRQAPGRYRAADWLAGR</sequence>
<feature type="binding site" evidence="12">
    <location>
        <begin position="84"/>
        <end position="86"/>
    </location>
    <ligand>
        <name>NAD(+)</name>
        <dbReference type="ChEBI" id="CHEBI:57540"/>
    </ligand>
</feature>
<comment type="similarity">
    <text evidence="1 12">Belongs to the DapB family.</text>
</comment>
<evidence type="ECO:0000256" key="7">
    <source>
        <dbReference type="ARBA" id="ARBA00023154"/>
    </source>
</evidence>
<feature type="binding site" evidence="12">
    <location>
        <position position="35"/>
    </location>
    <ligand>
        <name>NADP(+)</name>
        <dbReference type="ChEBI" id="CHEBI:58349"/>
    </ligand>
</feature>
<dbReference type="InterPro" id="IPR000846">
    <property type="entry name" value="DapB_N"/>
</dbReference>
<feature type="binding site" evidence="12">
    <location>
        <position position="142"/>
    </location>
    <ligand>
        <name>(S)-2,3,4,5-tetrahydrodipicolinate</name>
        <dbReference type="ChEBI" id="CHEBI:16845"/>
    </ligand>
</feature>
<organism evidence="15 16">
    <name type="scientific">Elongatibacter sediminis</name>
    <dbReference type="NCBI Taxonomy" id="3119006"/>
    <lineage>
        <taxon>Bacteria</taxon>
        <taxon>Pseudomonadati</taxon>
        <taxon>Pseudomonadota</taxon>
        <taxon>Gammaproteobacteria</taxon>
        <taxon>Chromatiales</taxon>
        <taxon>Wenzhouxiangellaceae</taxon>
        <taxon>Elongatibacter</taxon>
    </lineage>
</organism>
<comment type="function">
    <text evidence="12">Catalyzes the conversion of 4-hydroxy-tetrahydrodipicolinate (HTPA) to tetrahydrodipicolinate.</text>
</comment>
<evidence type="ECO:0000256" key="4">
    <source>
        <dbReference type="ARBA" id="ARBA00022915"/>
    </source>
</evidence>
<dbReference type="InterPro" id="IPR022663">
    <property type="entry name" value="DapB_C"/>
</dbReference>
<feature type="domain" description="Dihydrodipicolinate reductase N-terminal" evidence="13">
    <location>
        <begin position="3"/>
        <end position="111"/>
    </location>
</feature>
<dbReference type="GO" id="GO:0009089">
    <property type="term" value="P:lysine biosynthetic process via diaminopimelate"/>
    <property type="evidence" value="ECO:0007669"/>
    <property type="project" value="UniProtKB-UniRule"/>
</dbReference>
<evidence type="ECO:0000256" key="12">
    <source>
        <dbReference type="HAMAP-Rule" id="MF_00102"/>
    </source>
</evidence>
<dbReference type="PANTHER" id="PTHR20836">
    <property type="entry name" value="DIHYDRODIPICOLINATE REDUCTASE"/>
    <property type="match status" value="1"/>
</dbReference>
<keyword evidence="3 12" id="KW-0521">NADP</keyword>
<dbReference type="InterPro" id="IPR023940">
    <property type="entry name" value="DHDPR_bac"/>
</dbReference>
<feature type="binding site" evidence="12">
    <location>
        <begin position="108"/>
        <end position="111"/>
    </location>
    <ligand>
        <name>NAD(+)</name>
        <dbReference type="ChEBI" id="CHEBI:57540"/>
    </ligand>
</feature>
<dbReference type="HAMAP" id="MF_00102">
    <property type="entry name" value="DapB"/>
    <property type="match status" value="1"/>
</dbReference>
<dbReference type="Pfam" id="PF05173">
    <property type="entry name" value="DapB_C"/>
    <property type="match status" value="1"/>
</dbReference>
<dbReference type="SUPFAM" id="SSF51735">
    <property type="entry name" value="NAD(P)-binding Rossmann-fold domains"/>
    <property type="match status" value="1"/>
</dbReference>
<feature type="active site" description="Proton donor/acceptor" evidence="12">
    <location>
        <position position="141"/>
    </location>
</feature>
<dbReference type="EMBL" id="JAZHOG010000007">
    <property type="protein sequence ID" value="MEJ8568163.1"/>
    <property type="molecule type" value="Genomic_DNA"/>
</dbReference>
<evidence type="ECO:0000256" key="10">
    <source>
        <dbReference type="ARBA" id="ARBA00049080"/>
    </source>
</evidence>
<comment type="caution">
    <text evidence="12">Lacks conserved residue(s) required for the propagation of feature annotation.</text>
</comment>
<dbReference type="GO" id="GO:0016726">
    <property type="term" value="F:oxidoreductase activity, acting on CH or CH2 groups, NAD or NADP as acceptor"/>
    <property type="evidence" value="ECO:0007669"/>
    <property type="project" value="UniProtKB-UniRule"/>
</dbReference>
<evidence type="ECO:0000256" key="2">
    <source>
        <dbReference type="ARBA" id="ARBA00022605"/>
    </source>
</evidence>
<dbReference type="GO" id="GO:0005829">
    <property type="term" value="C:cytosol"/>
    <property type="evidence" value="ECO:0007669"/>
    <property type="project" value="TreeGrafter"/>
</dbReference>
<comment type="caution">
    <text evidence="15">The sequence shown here is derived from an EMBL/GenBank/DDBJ whole genome shotgun (WGS) entry which is preliminary data.</text>
</comment>
<keyword evidence="4 12" id="KW-0220">Diaminopimelate biosynthesis</keyword>
<comment type="catalytic activity">
    <reaction evidence="11 12">
        <text>(S)-2,3,4,5-tetrahydrodipicolinate + NAD(+) + H2O = (2S,4S)-4-hydroxy-2,3,4,5-tetrahydrodipicolinate + NADH + H(+)</text>
        <dbReference type="Rhea" id="RHEA:35323"/>
        <dbReference type="ChEBI" id="CHEBI:15377"/>
        <dbReference type="ChEBI" id="CHEBI:15378"/>
        <dbReference type="ChEBI" id="CHEBI:16845"/>
        <dbReference type="ChEBI" id="CHEBI:57540"/>
        <dbReference type="ChEBI" id="CHEBI:57945"/>
        <dbReference type="ChEBI" id="CHEBI:67139"/>
        <dbReference type="EC" id="1.17.1.8"/>
    </reaction>
</comment>
<dbReference type="GO" id="GO:0050661">
    <property type="term" value="F:NADP binding"/>
    <property type="evidence" value="ECO:0007669"/>
    <property type="project" value="UniProtKB-UniRule"/>
</dbReference>
<dbReference type="InterPro" id="IPR036291">
    <property type="entry name" value="NAD(P)-bd_dom_sf"/>
</dbReference>
<evidence type="ECO:0000256" key="5">
    <source>
        <dbReference type="ARBA" id="ARBA00023002"/>
    </source>
</evidence>
<dbReference type="GO" id="GO:0019877">
    <property type="term" value="P:diaminopimelate biosynthetic process"/>
    <property type="evidence" value="ECO:0007669"/>
    <property type="project" value="UniProtKB-UniRule"/>
</dbReference>
<dbReference type="Gene3D" id="3.40.50.720">
    <property type="entry name" value="NAD(P)-binding Rossmann-like Domain"/>
    <property type="match status" value="1"/>
</dbReference>
<dbReference type="GO" id="GO:0008839">
    <property type="term" value="F:4-hydroxy-tetrahydrodipicolinate reductase"/>
    <property type="evidence" value="ECO:0007669"/>
    <property type="project" value="UniProtKB-UniRule"/>
</dbReference>
<evidence type="ECO:0000256" key="8">
    <source>
        <dbReference type="ARBA" id="ARBA00037922"/>
    </source>
</evidence>
<accession>A0AAW9RD73</accession>
<dbReference type="AlphaFoldDB" id="A0AAW9RD73"/>
<dbReference type="NCBIfam" id="TIGR00036">
    <property type="entry name" value="dapB"/>
    <property type="match status" value="1"/>
</dbReference>
<protein>
    <recommendedName>
        <fullName evidence="9 12">4-hydroxy-tetrahydrodipicolinate reductase</fullName>
        <shortName evidence="12">HTPA reductase</shortName>
        <ecNumber evidence="9 12">1.17.1.8</ecNumber>
    </recommendedName>
</protein>
<evidence type="ECO:0000259" key="14">
    <source>
        <dbReference type="Pfam" id="PF05173"/>
    </source>
</evidence>
<reference evidence="15 16" key="1">
    <citation type="submission" date="2024-02" db="EMBL/GenBank/DDBJ databases">
        <title>A novel Wenzhouxiangellaceae bacterium, isolated from coastal sediments.</title>
        <authorList>
            <person name="Du Z.-J."/>
            <person name="Ye Y.-Q."/>
            <person name="Zhang X.-Y."/>
        </authorList>
    </citation>
    <scope>NUCLEOTIDE SEQUENCE [LARGE SCALE GENOMIC DNA]</scope>
    <source>
        <strain evidence="15 16">CH-27</strain>
    </source>
</reference>
<dbReference type="Gene3D" id="3.30.360.10">
    <property type="entry name" value="Dihydrodipicolinate Reductase, domain 2"/>
    <property type="match status" value="1"/>
</dbReference>
<evidence type="ECO:0000256" key="6">
    <source>
        <dbReference type="ARBA" id="ARBA00023027"/>
    </source>
</evidence>
<name>A0AAW9RD73_9GAMM</name>
<keyword evidence="16" id="KW-1185">Reference proteome</keyword>
<gene>
    <name evidence="12 15" type="primary">dapB</name>
    <name evidence="15" type="ORF">V3330_11045</name>
</gene>
<keyword evidence="12" id="KW-0963">Cytoplasm</keyword>
<evidence type="ECO:0000259" key="13">
    <source>
        <dbReference type="Pfam" id="PF01113"/>
    </source>
</evidence>
<keyword evidence="6 12" id="KW-0520">NAD</keyword>
<keyword evidence="5 12" id="KW-0560">Oxidoreductase</keyword>
<keyword evidence="2 12" id="KW-0028">Amino-acid biosynthesis</keyword>
<feature type="active site" description="Proton donor" evidence="12">
    <location>
        <position position="145"/>
    </location>
</feature>
<feature type="domain" description="Dihydrodipicolinate reductase C-terminal" evidence="14">
    <location>
        <begin position="114"/>
        <end position="233"/>
    </location>
</feature>
<evidence type="ECO:0000256" key="9">
    <source>
        <dbReference type="ARBA" id="ARBA00038983"/>
    </source>
</evidence>
<evidence type="ECO:0000256" key="3">
    <source>
        <dbReference type="ARBA" id="ARBA00022857"/>
    </source>
</evidence>
<dbReference type="PIRSF" id="PIRSF000161">
    <property type="entry name" value="DHPR"/>
    <property type="match status" value="1"/>
</dbReference>
<keyword evidence="7 12" id="KW-0457">Lysine biosynthesis</keyword>
<comment type="catalytic activity">
    <reaction evidence="10 12">
        <text>(S)-2,3,4,5-tetrahydrodipicolinate + NADP(+) + H2O = (2S,4S)-4-hydroxy-2,3,4,5-tetrahydrodipicolinate + NADPH + H(+)</text>
        <dbReference type="Rhea" id="RHEA:35331"/>
        <dbReference type="ChEBI" id="CHEBI:15377"/>
        <dbReference type="ChEBI" id="CHEBI:15378"/>
        <dbReference type="ChEBI" id="CHEBI:16845"/>
        <dbReference type="ChEBI" id="CHEBI:57783"/>
        <dbReference type="ChEBI" id="CHEBI:58349"/>
        <dbReference type="ChEBI" id="CHEBI:67139"/>
        <dbReference type="EC" id="1.17.1.8"/>
    </reaction>
</comment>
<evidence type="ECO:0000256" key="11">
    <source>
        <dbReference type="ARBA" id="ARBA00049396"/>
    </source>
</evidence>
<dbReference type="Pfam" id="PF01113">
    <property type="entry name" value="DapB_N"/>
    <property type="match status" value="1"/>
</dbReference>
<dbReference type="Proteomes" id="UP001359886">
    <property type="component" value="Unassembled WGS sequence"/>
</dbReference>
<proteinExistence type="inferred from homology"/>
<evidence type="ECO:0000313" key="16">
    <source>
        <dbReference type="Proteomes" id="UP001359886"/>
    </source>
</evidence>
<comment type="caution">
    <text evidence="12">Was originally thought to be a dihydrodipicolinate reductase (DHDPR), catalyzing the conversion of dihydrodipicolinate to tetrahydrodipicolinate. However, it was shown in E.coli that the substrate of the enzymatic reaction is not dihydrodipicolinate (DHDP) but in fact (2S,4S)-4-hydroxy-2,3,4,5-tetrahydrodipicolinic acid (HTPA), the product released by the DapA-catalyzed reaction.</text>
</comment>
<dbReference type="PANTHER" id="PTHR20836:SF0">
    <property type="entry name" value="4-HYDROXY-TETRAHYDRODIPICOLINATE REDUCTASE 1, CHLOROPLASTIC-RELATED"/>
    <property type="match status" value="1"/>
</dbReference>
<evidence type="ECO:0000256" key="1">
    <source>
        <dbReference type="ARBA" id="ARBA00006642"/>
    </source>
</evidence>
<comment type="pathway">
    <text evidence="8 12">Amino-acid biosynthesis; L-lysine biosynthesis via DAP pathway; (S)-tetrahydrodipicolinate from L-aspartate: step 4/4.</text>
</comment>
<dbReference type="SUPFAM" id="SSF55347">
    <property type="entry name" value="Glyceraldehyde-3-phosphate dehydrogenase-like, C-terminal domain"/>
    <property type="match status" value="1"/>
</dbReference>
<evidence type="ECO:0000313" key="15">
    <source>
        <dbReference type="EMBL" id="MEJ8568163.1"/>
    </source>
</evidence>
<comment type="subunit">
    <text evidence="12">Homotetramer.</text>
</comment>